<dbReference type="GO" id="GO:0007010">
    <property type="term" value="P:cytoskeleton organization"/>
    <property type="evidence" value="ECO:0007669"/>
    <property type="project" value="TreeGrafter"/>
</dbReference>
<sequence length="110" mass="12616">MSFQRALKSSSQKKVFHDEEQLETTFKRKKRFIDSEASRKFIAAADPDEEPSTSQNWVWRVLKAALPLQLALIALFCAACFLEPHCCEASNNVNFIFTPQLRYIRGPPPI</sequence>
<dbReference type="Pfam" id="PF10541">
    <property type="entry name" value="KASH"/>
    <property type="match status" value="1"/>
</dbReference>
<dbReference type="PANTHER" id="PTHR21524:SF5">
    <property type="entry name" value="SPECTRIN REPEAT CONTAINING NUCLEAR ENVELOPE PROTEIN 2"/>
    <property type="match status" value="1"/>
</dbReference>
<keyword evidence="10" id="KW-1185">Reference proteome</keyword>
<comment type="subcellular location">
    <subcellularLocation>
        <location evidence="1">Nucleus membrane</location>
    </subcellularLocation>
</comment>
<dbReference type="GO" id="GO:0019894">
    <property type="term" value="F:kinesin binding"/>
    <property type="evidence" value="ECO:0007669"/>
    <property type="project" value="TreeGrafter"/>
</dbReference>
<feature type="domain" description="KASH" evidence="8">
    <location>
        <begin position="55"/>
        <end position="110"/>
    </location>
</feature>
<organism evidence="9 10">
    <name type="scientific">Cotesia congregata</name>
    <name type="common">Parasitoid wasp</name>
    <name type="synonym">Apanteles congregatus</name>
    <dbReference type="NCBI Taxonomy" id="51543"/>
    <lineage>
        <taxon>Eukaryota</taxon>
        <taxon>Metazoa</taxon>
        <taxon>Ecdysozoa</taxon>
        <taxon>Arthropoda</taxon>
        <taxon>Hexapoda</taxon>
        <taxon>Insecta</taxon>
        <taxon>Pterygota</taxon>
        <taxon>Neoptera</taxon>
        <taxon>Endopterygota</taxon>
        <taxon>Hymenoptera</taxon>
        <taxon>Apocrita</taxon>
        <taxon>Ichneumonoidea</taxon>
        <taxon>Braconidae</taxon>
        <taxon>Microgastrinae</taxon>
        <taxon>Cotesia</taxon>
    </lineage>
</organism>
<name>A0A8J2HNC4_COTCN</name>
<evidence type="ECO:0000256" key="7">
    <source>
        <dbReference type="PROSITE-ProRule" id="PRU00385"/>
    </source>
</evidence>
<evidence type="ECO:0000256" key="6">
    <source>
        <dbReference type="ARBA" id="ARBA00023242"/>
    </source>
</evidence>
<dbReference type="Proteomes" id="UP000786811">
    <property type="component" value="Unassembled WGS sequence"/>
</dbReference>
<dbReference type="InterPro" id="IPR012315">
    <property type="entry name" value="KASH"/>
</dbReference>
<keyword evidence="4" id="KW-1133">Transmembrane helix</keyword>
<evidence type="ECO:0000259" key="8">
    <source>
        <dbReference type="PROSITE" id="PS51049"/>
    </source>
</evidence>
<dbReference type="PROSITE" id="PS51049">
    <property type="entry name" value="KASH"/>
    <property type="match status" value="1"/>
</dbReference>
<dbReference type="GO" id="GO:0007097">
    <property type="term" value="P:nuclear migration"/>
    <property type="evidence" value="ECO:0007669"/>
    <property type="project" value="TreeGrafter"/>
</dbReference>
<evidence type="ECO:0000313" key="9">
    <source>
        <dbReference type="EMBL" id="CAG5102268.1"/>
    </source>
</evidence>
<keyword evidence="5 7" id="KW-0472">Membrane</keyword>
<reference evidence="9" key="1">
    <citation type="submission" date="2021-04" db="EMBL/GenBank/DDBJ databases">
        <authorList>
            <person name="Chebbi M.A.C M."/>
        </authorList>
    </citation>
    <scope>NUCLEOTIDE SEQUENCE</scope>
</reference>
<proteinExistence type="inferred from homology"/>
<evidence type="ECO:0000256" key="2">
    <source>
        <dbReference type="ARBA" id="ARBA00008619"/>
    </source>
</evidence>
<evidence type="ECO:0000256" key="5">
    <source>
        <dbReference type="ARBA" id="ARBA00023136"/>
    </source>
</evidence>
<evidence type="ECO:0000256" key="4">
    <source>
        <dbReference type="ARBA" id="ARBA00022989"/>
    </source>
</evidence>
<comment type="caution">
    <text evidence="9">The sequence shown here is derived from an EMBL/GenBank/DDBJ whole genome shotgun (WGS) entry which is preliminary data.</text>
</comment>
<dbReference type="AlphaFoldDB" id="A0A8J2HNC4"/>
<protein>
    <recommendedName>
        <fullName evidence="8">KASH domain-containing protein</fullName>
    </recommendedName>
</protein>
<evidence type="ECO:0000313" key="10">
    <source>
        <dbReference type="Proteomes" id="UP000786811"/>
    </source>
</evidence>
<feature type="topological domain" description="Cytoplasmic" evidence="7">
    <location>
        <begin position="1"/>
        <end position="63"/>
    </location>
</feature>
<dbReference type="GO" id="GO:0006997">
    <property type="term" value="P:nucleus organization"/>
    <property type="evidence" value="ECO:0007669"/>
    <property type="project" value="TreeGrafter"/>
</dbReference>
<dbReference type="GO" id="GO:0048471">
    <property type="term" value="C:perinuclear region of cytoplasm"/>
    <property type="evidence" value="ECO:0007669"/>
    <property type="project" value="TreeGrafter"/>
</dbReference>
<dbReference type="OrthoDB" id="10041151at2759"/>
<feature type="topological domain" description="Perinuclear space" evidence="7">
    <location>
        <begin position="85"/>
        <end position="110"/>
    </location>
</feature>
<keyword evidence="6" id="KW-0539">Nucleus</keyword>
<gene>
    <name evidence="9" type="ORF">HICCMSTLAB_LOCUS10930</name>
</gene>
<evidence type="ECO:0000256" key="3">
    <source>
        <dbReference type="ARBA" id="ARBA00022692"/>
    </source>
</evidence>
<keyword evidence="3 7" id="KW-0812">Transmembrane</keyword>
<dbReference type="GO" id="GO:0031965">
    <property type="term" value="C:nuclear membrane"/>
    <property type="evidence" value="ECO:0007669"/>
    <property type="project" value="UniProtKB-SubCell"/>
</dbReference>
<dbReference type="SMART" id="SM01249">
    <property type="entry name" value="KASH"/>
    <property type="match status" value="1"/>
</dbReference>
<comment type="similarity">
    <text evidence="2">Belongs to the nesprin family.</text>
</comment>
<evidence type="ECO:0000256" key="1">
    <source>
        <dbReference type="ARBA" id="ARBA00004126"/>
    </source>
</evidence>
<dbReference type="PANTHER" id="PTHR21524">
    <property type="entry name" value="SPECTRIN REPEAT CONTAINING NUCLEAR ENVELOPE PROTEIN 2"/>
    <property type="match status" value="1"/>
</dbReference>
<accession>A0A8J2HNC4</accession>
<dbReference type="EMBL" id="CAJNRD030001123">
    <property type="protein sequence ID" value="CAG5102268.1"/>
    <property type="molecule type" value="Genomic_DNA"/>
</dbReference>